<protein>
    <submittedName>
        <fullName evidence="1">Uncharacterized protein</fullName>
    </submittedName>
</protein>
<keyword evidence="2" id="KW-1185">Reference proteome</keyword>
<gene>
    <name evidence="1" type="ORF">GFSPODELE1_LOCUS1759</name>
</gene>
<evidence type="ECO:0000313" key="1">
    <source>
        <dbReference type="EMBL" id="CAL1697623.1"/>
    </source>
</evidence>
<sequence length="108" mass="12350">MFILEYRPSLARCRSKVAAQSDCYILHNEMLVSCSRYREVSIHFPCIQLAYTQAVQHDSSDQLEDLSPPSSVRIPPIHYPNYAMIDNANHYHHSTVLHSKASTCIACR</sequence>
<reference evidence="2" key="1">
    <citation type="submission" date="2024-04" db="EMBL/GenBank/DDBJ databases">
        <authorList>
            <person name="Shaw F."/>
            <person name="Minotto A."/>
        </authorList>
    </citation>
    <scope>NUCLEOTIDE SEQUENCE [LARGE SCALE GENOMIC DNA]</scope>
</reference>
<dbReference type="Proteomes" id="UP001497453">
    <property type="component" value="Chromosome 10"/>
</dbReference>
<name>A0ABP1CPK6_9APHY</name>
<proteinExistence type="predicted"/>
<dbReference type="EMBL" id="OZ037953">
    <property type="protein sequence ID" value="CAL1697623.1"/>
    <property type="molecule type" value="Genomic_DNA"/>
</dbReference>
<organism evidence="1 2">
    <name type="scientific">Somion occarium</name>
    <dbReference type="NCBI Taxonomy" id="3059160"/>
    <lineage>
        <taxon>Eukaryota</taxon>
        <taxon>Fungi</taxon>
        <taxon>Dikarya</taxon>
        <taxon>Basidiomycota</taxon>
        <taxon>Agaricomycotina</taxon>
        <taxon>Agaricomycetes</taxon>
        <taxon>Polyporales</taxon>
        <taxon>Cerrenaceae</taxon>
        <taxon>Somion</taxon>
    </lineage>
</organism>
<evidence type="ECO:0000313" key="2">
    <source>
        <dbReference type="Proteomes" id="UP001497453"/>
    </source>
</evidence>
<accession>A0ABP1CPK6</accession>